<evidence type="ECO:0000256" key="3">
    <source>
        <dbReference type="PROSITE-ProRule" id="PRU00708"/>
    </source>
</evidence>
<feature type="region of interest" description="Disordered" evidence="4">
    <location>
        <begin position="124"/>
        <end position="146"/>
    </location>
</feature>
<keyword evidence="2" id="KW-0677">Repeat</keyword>
<name>A0A328DU74_9ASTE</name>
<dbReference type="EMBL" id="NQVE01000102">
    <property type="protein sequence ID" value="RAL48068.1"/>
    <property type="molecule type" value="Genomic_DNA"/>
</dbReference>
<dbReference type="InterPro" id="IPR011990">
    <property type="entry name" value="TPR-like_helical_dom_sf"/>
</dbReference>
<reference evidence="5 6" key="1">
    <citation type="submission" date="2018-06" db="EMBL/GenBank/DDBJ databases">
        <title>The Genome of Cuscuta australis (Dodder) Provides Insight into the Evolution of Plant Parasitism.</title>
        <authorList>
            <person name="Liu H."/>
        </authorList>
    </citation>
    <scope>NUCLEOTIDE SEQUENCE [LARGE SCALE GENOMIC DNA]</scope>
    <source>
        <strain evidence="6">cv. Yunnan</strain>
        <tissue evidence="5">Vines</tissue>
    </source>
</reference>
<dbReference type="Pfam" id="PF13041">
    <property type="entry name" value="PPR_2"/>
    <property type="match status" value="1"/>
</dbReference>
<evidence type="ECO:0000313" key="6">
    <source>
        <dbReference type="Proteomes" id="UP000249390"/>
    </source>
</evidence>
<dbReference type="Gene3D" id="1.25.40.10">
    <property type="entry name" value="Tetratricopeptide repeat domain"/>
    <property type="match status" value="2"/>
</dbReference>
<protein>
    <recommendedName>
        <fullName evidence="7">Pentacotripeptide-repeat region of PRORP domain-containing protein</fullName>
    </recommendedName>
</protein>
<feature type="compositionally biased region" description="Basic and acidic residues" evidence="4">
    <location>
        <begin position="135"/>
        <end position="144"/>
    </location>
</feature>
<gene>
    <name evidence="5" type="ORF">DM860_017859</name>
</gene>
<feature type="repeat" description="PPR" evidence="3">
    <location>
        <begin position="350"/>
        <end position="384"/>
    </location>
</feature>
<dbReference type="InterPro" id="IPR002885">
    <property type="entry name" value="PPR_rpt"/>
</dbReference>
<evidence type="ECO:0000256" key="1">
    <source>
        <dbReference type="ARBA" id="ARBA00007626"/>
    </source>
</evidence>
<evidence type="ECO:0000313" key="5">
    <source>
        <dbReference type="EMBL" id="RAL48068.1"/>
    </source>
</evidence>
<accession>A0A328DU74</accession>
<comment type="caution">
    <text evidence="5">The sequence shown here is derived from an EMBL/GenBank/DDBJ whole genome shotgun (WGS) entry which is preliminary data.</text>
</comment>
<feature type="repeat" description="PPR" evidence="3">
    <location>
        <begin position="315"/>
        <end position="349"/>
    </location>
</feature>
<organism evidence="5 6">
    <name type="scientific">Cuscuta australis</name>
    <dbReference type="NCBI Taxonomy" id="267555"/>
    <lineage>
        <taxon>Eukaryota</taxon>
        <taxon>Viridiplantae</taxon>
        <taxon>Streptophyta</taxon>
        <taxon>Embryophyta</taxon>
        <taxon>Tracheophyta</taxon>
        <taxon>Spermatophyta</taxon>
        <taxon>Magnoliopsida</taxon>
        <taxon>eudicotyledons</taxon>
        <taxon>Gunneridae</taxon>
        <taxon>Pentapetalae</taxon>
        <taxon>asterids</taxon>
        <taxon>lamiids</taxon>
        <taxon>Solanales</taxon>
        <taxon>Convolvulaceae</taxon>
        <taxon>Cuscuteae</taxon>
        <taxon>Cuscuta</taxon>
        <taxon>Cuscuta subgen. Grammica</taxon>
        <taxon>Cuscuta sect. Cleistogrammica</taxon>
    </lineage>
</organism>
<dbReference type="Proteomes" id="UP000249390">
    <property type="component" value="Unassembled WGS sequence"/>
</dbReference>
<evidence type="ECO:0000256" key="2">
    <source>
        <dbReference type="ARBA" id="ARBA00022737"/>
    </source>
</evidence>
<comment type="similarity">
    <text evidence="1">Belongs to the PPR family. P subfamily.</text>
</comment>
<evidence type="ECO:0008006" key="7">
    <source>
        <dbReference type="Google" id="ProtNLM"/>
    </source>
</evidence>
<dbReference type="PANTHER" id="PTHR47936:SF3">
    <property type="entry name" value="PENTACOTRIPEPTIDE-REPEAT REGION OF PRORP DOMAIN-CONTAINING PROTEIN"/>
    <property type="match status" value="1"/>
</dbReference>
<dbReference type="NCBIfam" id="TIGR00756">
    <property type="entry name" value="PPR"/>
    <property type="match status" value="2"/>
</dbReference>
<dbReference type="PROSITE" id="PS51375">
    <property type="entry name" value="PPR"/>
    <property type="match status" value="3"/>
</dbReference>
<feature type="repeat" description="PPR" evidence="3">
    <location>
        <begin position="455"/>
        <end position="489"/>
    </location>
</feature>
<dbReference type="Pfam" id="PF01535">
    <property type="entry name" value="PPR"/>
    <property type="match status" value="1"/>
</dbReference>
<evidence type="ECO:0000256" key="4">
    <source>
        <dbReference type="SAM" id="MobiDB-lite"/>
    </source>
</evidence>
<proteinExistence type="inferred from homology"/>
<keyword evidence="6" id="KW-1185">Reference proteome</keyword>
<sequence length="506" mass="57294">MEMPNFHSKKHLRYLNLNLFPAYYCSVPFRRLHKPYSFPIQAIPSAIRDLDLSIFSNKSYSGNSSSESPSKFYPILQKLRLSSYSSRAPSKCSVDSFSTCRLFSPSYVSVSRCFSVQHHHDKKTESLSTTAAEGEESKRNRNEIRNNVSNEAAQIIEIIRSDGEELSSKLSSVASSLDSKPIIMGTLNGLNRLRISGLSFFRILMETNPQLCRSGDICSLIINNCGCLGDYEAMISLLQEFKLQKICLNRMAFEFLPVSELDKDDPMESTRRVIDVLNKVGGSCRNSGISALIDRFCSLGSPQTAKFVMENTERTVRRYNILIRAMCKRGQIKEAHATIEEMRKLGCLPETNTYNYLIAYYCRHNRMSEVCTLLNAMKEKGFHPDAITLEAIICHSATRHHFGVAFQHLDLMVHLNIEPRPSTLSVLLNVLFDANQHEKAYEFVNDMAARFRTSSNSLYNLLAKLHLRNGDPVIAKNILNEMVAKGLVPKHSIRLKCEAINRPVQP</sequence>
<dbReference type="AlphaFoldDB" id="A0A328DU74"/>
<dbReference type="PANTHER" id="PTHR47936">
    <property type="entry name" value="PPR_LONG DOMAIN-CONTAINING PROTEIN"/>
    <property type="match status" value="1"/>
</dbReference>